<dbReference type="PROSITE" id="PS50004">
    <property type="entry name" value="C2"/>
    <property type="match status" value="1"/>
</dbReference>
<keyword evidence="6" id="KW-1185">Reference proteome</keyword>
<feature type="compositionally biased region" description="Low complexity" evidence="3">
    <location>
        <begin position="501"/>
        <end position="513"/>
    </location>
</feature>
<sequence length="682" mass="74257">MSATPREIGTLIAVVIRANHLPNKRHIGKQDPYCLVIVNGEKRRTKAIKRGGQHPEWDEEIRFTLYEDTDDVLARTARGDGTPPPLPPKDNKKTLNVKGGKTMKVACYADDPREPDLIGECEVDLTEVLTKGETDEWFQLSNKDKFAGRVYLELTFWSNAPPPEKKAAHKVVKNNTQYGGPGSFVPLGDPRAGSGDFDHTRQSSDIIPSSLRASTSGANLYVAPYERSSNVDKLAQEFGDLGLFGARRRESIPPVHPHYAQIPQYASQSAFANGSHLYGHAQSAQLGHPQSYSYENDQATQYPQTTYSTLNGHSQGYQAQAYDAAPQMSHHPVARGPRHSVPTASSGFIPLSVHGSLPSHVSEPSGFHPPPSHTPAPVTYQSQFISQPQQPYPPLASHTPASQVNNVYLPQSSSLSFQPQQQLSSPQQYAYNYIPSSTSAPQQQYVTSPPSQSTLHIQQPNSQPVNTIPHQSYSPNMTSPHEILSPTSPQHLVPSTGQSRPLPQQPQVVYTQPPVQPPQPIPTSLPPPGSLPQAPTYAPPAPPPNVYQNTTVYSAIPPPPPPPPIQYTAGVIAVPNTTLPVPPPPPPPLASSPNPQRRRASLPQPPVSYSQQNVQSVYQLVPPPPPPPPPAEHFNRSPLPPPPPPPLDYGTTPTHAYSHQDLPKPPSQVDEHGLWVQPGNVY</sequence>
<feature type="compositionally biased region" description="Pro residues" evidence="3">
    <location>
        <begin position="556"/>
        <end position="565"/>
    </location>
</feature>
<feature type="region of interest" description="Disordered" evidence="3">
    <location>
        <begin position="324"/>
        <end position="378"/>
    </location>
</feature>
<feature type="compositionally biased region" description="Pro residues" evidence="3">
    <location>
        <begin position="638"/>
        <end position="647"/>
    </location>
</feature>
<dbReference type="PANTHER" id="PTHR46502:SF2">
    <property type="entry name" value="16 KDA PHLOEM PROTEIN 2"/>
    <property type="match status" value="1"/>
</dbReference>
<dbReference type="PRINTS" id="PR01217">
    <property type="entry name" value="PRICHEXTENSN"/>
</dbReference>
<feature type="compositionally biased region" description="Polar residues" evidence="3">
    <location>
        <begin position="440"/>
        <end position="499"/>
    </location>
</feature>
<feature type="domain" description="C2" evidence="4">
    <location>
        <begin position="1"/>
        <end position="138"/>
    </location>
</feature>
<evidence type="ECO:0000256" key="3">
    <source>
        <dbReference type="SAM" id="MobiDB-lite"/>
    </source>
</evidence>
<feature type="compositionally biased region" description="Pro residues" evidence="3">
    <location>
        <begin position="580"/>
        <end position="590"/>
    </location>
</feature>
<dbReference type="CDD" id="cd08681">
    <property type="entry name" value="C2_fungal_Inn1p-like"/>
    <property type="match status" value="1"/>
</dbReference>
<name>A0A8H5BD02_9AGAR</name>
<evidence type="ECO:0000256" key="1">
    <source>
        <dbReference type="ARBA" id="ARBA00022723"/>
    </source>
</evidence>
<dbReference type="SUPFAM" id="SSF49562">
    <property type="entry name" value="C2 domain (Calcium/lipid-binding domain, CaLB)"/>
    <property type="match status" value="1"/>
</dbReference>
<evidence type="ECO:0000259" key="4">
    <source>
        <dbReference type="PROSITE" id="PS50004"/>
    </source>
</evidence>
<proteinExistence type="predicted"/>
<organism evidence="5 6">
    <name type="scientific">Psilocybe cf. subviscida</name>
    <dbReference type="NCBI Taxonomy" id="2480587"/>
    <lineage>
        <taxon>Eukaryota</taxon>
        <taxon>Fungi</taxon>
        <taxon>Dikarya</taxon>
        <taxon>Basidiomycota</taxon>
        <taxon>Agaricomycotina</taxon>
        <taxon>Agaricomycetes</taxon>
        <taxon>Agaricomycetidae</taxon>
        <taxon>Agaricales</taxon>
        <taxon>Agaricineae</taxon>
        <taxon>Strophariaceae</taxon>
        <taxon>Psilocybe</taxon>
    </lineage>
</organism>
<dbReference type="InterPro" id="IPR000008">
    <property type="entry name" value="C2_dom"/>
</dbReference>
<keyword evidence="2" id="KW-0106">Calcium</keyword>
<dbReference type="GO" id="GO:0046872">
    <property type="term" value="F:metal ion binding"/>
    <property type="evidence" value="ECO:0007669"/>
    <property type="project" value="UniProtKB-KW"/>
</dbReference>
<comment type="caution">
    <text evidence="5">The sequence shown here is derived from an EMBL/GenBank/DDBJ whole genome shotgun (WGS) entry which is preliminary data.</text>
</comment>
<evidence type="ECO:0000256" key="2">
    <source>
        <dbReference type="ARBA" id="ARBA00022837"/>
    </source>
</evidence>
<dbReference type="AlphaFoldDB" id="A0A8H5BD02"/>
<dbReference type="Gene3D" id="2.60.40.150">
    <property type="entry name" value="C2 domain"/>
    <property type="match status" value="1"/>
</dbReference>
<feature type="compositionally biased region" description="Pro residues" evidence="3">
    <location>
        <begin position="621"/>
        <end position="631"/>
    </location>
</feature>
<dbReference type="Pfam" id="PF00168">
    <property type="entry name" value="C2"/>
    <property type="match status" value="2"/>
</dbReference>
<keyword evidence="1" id="KW-0479">Metal-binding</keyword>
<dbReference type="InterPro" id="IPR035892">
    <property type="entry name" value="C2_domain_sf"/>
</dbReference>
<gene>
    <name evidence="5" type="ORF">D9619_000857</name>
</gene>
<evidence type="ECO:0000313" key="5">
    <source>
        <dbReference type="EMBL" id="KAF5321032.1"/>
    </source>
</evidence>
<feature type="compositionally biased region" description="Low complexity" evidence="3">
    <location>
        <begin position="607"/>
        <end position="619"/>
    </location>
</feature>
<dbReference type="EMBL" id="JAACJJ010000028">
    <property type="protein sequence ID" value="KAF5321032.1"/>
    <property type="molecule type" value="Genomic_DNA"/>
</dbReference>
<dbReference type="Proteomes" id="UP000567179">
    <property type="component" value="Unassembled WGS sequence"/>
</dbReference>
<feature type="compositionally biased region" description="Pro residues" evidence="3">
    <location>
        <begin position="514"/>
        <end position="530"/>
    </location>
</feature>
<accession>A0A8H5BD02</accession>
<evidence type="ECO:0000313" key="6">
    <source>
        <dbReference type="Proteomes" id="UP000567179"/>
    </source>
</evidence>
<reference evidence="5 6" key="1">
    <citation type="journal article" date="2020" name="ISME J.">
        <title>Uncovering the hidden diversity of litter-decomposition mechanisms in mushroom-forming fungi.</title>
        <authorList>
            <person name="Floudas D."/>
            <person name="Bentzer J."/>
            <person name="Ahren D."/>
            <person name="Johansson T."/>
            <person name="Persson P."/>
            <person name="Tunlid A."/>
        </authorList>
    </citation>
    <scope>NUCLEOTIDE SEQUENCE [LARGE SCALE GENOMIC DNA]</scope>
    <source>
        <strain evidence="5 6">CBS 101986</strain>
    </source>
</reference>
<protein>
    <recommendedName>
        <fullName evidence="4">C2 domain-containing protein</fullName>
    </recommendedName>
</protein>
<dbReference type="OrthoDB" id="270970at2759"/>
<dbReference type="InterPro" id="IPR037791">
    <property type="entry name" value="C2_fungal_Inn1"/>
</dbReference>
<dbReference type="PANTHER" id="PTHR46502">
    <property type="entry name" value="C2 DOMAIN-CONTAINING"/>
    <property type="match status" value="1"/>
</dbReference>
<dbReference type="SMART" id="SM00239">
    <property type="entry name" value="C2"/>
    <property type="match status" value="1"/>
</dbReference>
<feature type="region of interest" description="Disordered" evidence="3">
    <location>
        <begin position="440"/>
        <end position="682"/>
    </location>
</feature>